<comment type="similarity">
    <text evidence="5 8 10">Belongs to the PTH family.</text>
</comment>
<evidence type="ECO:0000256" key="10">
    <source>
        <dbReference type="RuleBase" id="RU004320"/>
    </source>
</evidence>
<dbReference type="EMBL" id="VIRB01000144">
    <property type="protein sequence ID" value="NDO71746.1"/>
    <property type="molecule type" value="Genomic_DNA"/>
</dbReference>
<comment type="catalytic activity">
    <reaction evidence="6 8 9">
        <text>an N-acyl-L-alpha-aminoacyl-tRNA + H2O = an N-acyl-L-amino acid + a tRNA + H(+)</text>
        <dbReference type="Rhea" id="RHEA:54448"/>
        <dbReference type="Rhea" id="RHEA-COMP:10123"/>
        <dbReference type="Rhea" id="RHEA-COMP:13883"/>
        <dbReference type="ChEBI" id="CHEBI:15377"/>
        <dbReference type="ChEBI" id="CHEBI:15378"/>
        <dbReference type="ChEBI" id="CHEBI:59874"/>
        <dbReference type="ChEBI" id="CHEBI:78442"/>
        <dbReference type="ChEBI" id="CHEBI:138191"/>
        <dbReference type="EC" id="3.1.1.29"/>
    </reaction>
</comment>
<comment type="function">
    <text evidence="8">Catalyzes the release of premature peptidyl moieties from peptidyl-tRNA molecules trapped in stalled 50S ribosomal subunits, and thus maintains levels of free tRNAs and 50S ribosomes.</text>
</comment>
<evidence type="ECO:0000256" key="3">
    <source>
        <dbReference type="ARBA" id="ARBA00022801"/>
    </source>
</evidence>
<evidence type="ECO:0000256" key="5">
    <source>
        <dbReference type="ARBA" id="ARBA00038063"/>
    </source>
</evidence>
<comment type="caution">
    <text evidence="11">The sequence shown here is derived from an EMBL/GenBank/DDBJ whole genome shotgun (WGS) entry which is preliminary data.</text>
</comment>
<reference evidence="11 12" key="1">
    <citation type="submission" date="2019-07" db="EMBL/GenBank/DDBJ databases">
        <title>Draft genome sequences of 15 bacterial species constituting the stable defined intestinal microbiota of the GM15 gnotobiotic mouse model.</title>
        <authorList>
            <person name="Elie C."/>
            <person name="Mathieu A."/>
            <person name="Saliou A."/>
            <person name="Darnaud M."/>
            <person name="Leulier F."/>
            <person name="Tamellini A."/>
        </authorList>
    </citation>
    <scope>NUCLEOTIDE SEQUENCE [LARGE SCALE GENOMIC DNA]</scope>
    <source>
        <strain evidence="12">ASF 502</strain>
    </source>
</reference>
<feature type="site" description="Stabilizes the basic form of H active site to accept a proton" evidence="8">
    <location>
        <position position="92"/>
    </location>
</feature>
<keyword evidence="8" id="KW-0963">Cytoplasm</keyword>
<dbReference type="Gene3D" id="3.40.50.1470">
    <property type="entry name" value="Peptidyl-tRNA hydrolase"/>
    <property type="match status" value="1"/>
</dbReference>
<dbReference type="FunFam" id="3.40.50.1470:FF:000001">
    <property type="entry name" value="Peptidyl-tRNA hydrolase"/>
    <property type="match status" value="1"/>
</dbReference>
<keyword evidence="4 8" id="KW-0694">RNA-binding</keyword>
<dbReference type="PROSITE" id="PS01196">
    <property type="entry name" value="PEPT_TRNA_HYDROL_2"/>
    <property type="match status" value="1"/>
</dbReference>
<dbReference type="CDD" id="cd00462">
    <property type="entry name" value="PTH"/>
    <property type="match status" value="1"/>
</dbReference>
<evidence type="ECO:0000256" key="6">
    <source>
        <dbReference type="ARBA" id="ARBA00048707"/>
    </source>
</evidence>
<keyword evidence="2 8" id="KW-0820">tRNA-binding</keyword>
<dbReference type="Pfam" id="PF01195">
    <property type="entry name" value="Pept_tRNA_hydro"/>
    <property type="match status" value="1"/>
</dbReference>
<feature type="active site" description="Proton acceptor" evidence="8">
    <location>
        <position position="19"/>
    </location>
</feature>
<dbReference type="GO" id="GO:0072344">
    <property type="term" value="P:rescue of stalled ribosome"/>
    <property type="evidence" value="ECO:0007669"/>
    <property type="project" value="UniProtKB-UniRule"/>
</dbReference>
<dbReference type="HAMAP" id="MF_00083">
    <property type="entry name" value="Pept_tRNA_hydro_bact"/>
    <property type="match status" value="1"/>
</dbReference>
<dbReference type="InterPro" id="IPR001328">
    <property type="entry name" value="Pept_tRNA_hydro"/>
</dbReference>
<dbReference type="PANTHER" id="PTHR17224">
    <property type="entry name" value="PEPTIDYL-TRNA HYDROLASE"/>
    <property type="match status" value="1"/>
</dbReference>
<proteinExistence type="inferred from homology"/>
<dbReference type="GO" id="GO:0000049">
    <property type="term" value="F:tRNA binding"/>
    <property type="evidence" value="ECO:0007669"/>
    <property type="project" value="UniProtKB-UniRule"/>
</dbReference>
<dbReference type="EC" id="3.1.1.29" evidence="1 8"/>
<dbReference type="PROSITE" id="PS01195">
    <property type="entry name" value="PEPT_TRNA_HYDROL_1"/>
    <property type="match status" value="1"/>
</dbReference>
<evidence type="ECO:0000256" key="1">
    <source>
        <dbReference type="ARBA" id="ARBA00013260"/>
    </source>
</evidence>
<accession>A0A9X5CCB1</accession>
<evidence type="ECO:0000313" key="12">
    <source>
        <dbReference type="Proteomes" id="UP000474104"/>
    </source>
</evidence>
<dbReference type="Proteomes" id="UP000474104">
    <property type="component" value="Unassembled WGS sequence"/>
</dbReference>
<dbReference type="GO" id="GO:0004045">
    <property type="term" value="F:peptidyl-tRNA hydrolase activity"/>
    <property type="evidence" value="ECO:0007669"/>
    <property type="project" value="UniProtKB-UniRule"/>
</dbReference>
<dbReference type="NCBIfam" id="TIGR00447">
    <property type="entry name" value="pth"/>
    <property type="match status" value="1"/>
</dbReference>
<comment type="subunit">
    <text evidence="8">Monomer.</text>
</comment>
<keyword evidence="3 8" id="KW-0378">Hydrolase</keyword>
<gene>
    <name evidence="8" type="primary">pth</name>
    <name evidence="11" type="ORF">FMM80_25060</name>
</gene>
<comment type="subcellular location">
    <subcellularLocation>
        <location evidence="8">Cytoplasm</location>
    </subcellularLocation>
</comment>
<evidence type="ECO:0000256" key="4">
    <source>
        <dbReference type="ARBA" id="ARBA00022884"/>
    </source>
</evidence>
<evidence type="ECO:0000256" key="2">
    <source>
        <dbReference type="ARBA" id="ARBA00022555"/>
    </source>
</evidence>
<feature type="binding site" evidence="8">
    <location>
        <position position="14"/>
    </location>
    <ligand>
        <name>tRNA</name>
        <dbReference type="ChEBI" id="CHEBI:17843"/>
    </ligand>
</feature>
<evidence type="ECO:0000256" key="7">
    <source>
        <dbReference type="ARBA" id="ARBA00050038"/>
    </source>
</evidence>
<dbReference type="AlphaFoldDB" id="A0A9X5CCB1"/>
<feature type="binding site" evidence="8">
    <location>
        <position position="64"/>
    </location>
    <ligand>
        <name>tRNA</name>
        <dbReference type="ChEBI" id="CHEBI:17843"/>
    </ligand>
</feature>
<feature type="binding site" evidence="8">
    <location>
        <position position="113"/>
    </location>
    <ligand>
        <name>tRNA</name>
        <dbReference type="ChEBI" id="CHEBI:17843"/>
    </ligand>
</feature>
<protein>
    <recommendedName>
        <fullName evidence="7 8">Peptidyl-tRNA hydrolase</fullName>
        <shortName evidence="8">Pth</shortName>
        <ecNumber evidence="1 8">3.1.1.29</ecNumber>
    </recommendedName>
</protein>
<dbReference type="InterPro" id="IPR018171">
    <property type="entry name" value="Pept_tRNA_hydro_CS"/>
</dbReference>
<dbReference type="GO" id="GO:0006515">
    <property type="term" value="P:protein quality control for misfolded or incompletely synthesized proteins"/>
    <property type="evidence" value="ECO:0007669"/>
    <property type="project" value="UniProtKB-UniRule"/>
</dbReference>
<comment type="function">
    <text evidence="8">Hydrolyzes ribosome-free peptidyl-tRNAs (with 1 or more amino acids incorporated), which drop off the ribosome during protein synthesis, or as a result of ribosome stalling.</text>
</comment>
<name>A0A9X5CCB1_9FIRM</name>
<dbReference type="SUPFAM" id="SSF53178">
    <property type="entry name" value="Peptidyl-tRNA hydrolase-like"/>
    <property type="match status" value="1"/>
</dbReference>
<dbReference type="PANTHER" id="PTHR17224:SF1">
    <property type="entry name" value="PEPTIDYL-TRNA HYDROLASE"/>
    <property type="match status" value="1"/>
</dbReference>
<dbReference type="RefSeq" id="WP_162206009.1">
    <property type="nucleotide sequence ID" value="NZ_VIRB01000144.1"/>
</dbReference>
<sequence>MFVIVGLGNPSREYKGTRHNAGFEVIDRISEKYNISVNIKKHRALMGKGMIHGKKVILAKPQTFMNLSGESVRSLVNFYQVDVATELLVIYDDVSLGTGQLRIRAKGSAGGHNGIKNIISQIGGQFFPRIKVGVGEKPTKMDLADYVLGHFSKAEQQLMEEGYEMAVCAAETIMEGRIETAMNEYNRKKKEE</sequence>
<feature type="site" description="Discriminates between blocked and unblocked aminoacyl-tRNA" evidence="8">
    <location>
        <position position="9"/>
    </location>
</feature>
<organism evidence="11 12">
    <name type="scientific">Schaedlerella arabinosiphila</name>
    <dbReference type="NCBI Taxonomy" id="2044587"/>
    <lineage>
        <taxon>Bacteria</taxon>
        <taxon>Bacillati</taxon>
        <taxon>Bacillota</taxon>
        <taxon>Clostridia</taxon>
        <taxon>Lachnospirales</taxon>
        <taxon>Lachnospiraceae</taxon>
        <taxon>Schaedlerella</taxon>
    </lineage>
</organism>
<evidence type="ECO:0000256" key="9">
    <source>
        <dbReference type="RuleBase" id="RU000673"/>
    </source>
</evidence>
<dbReference type="GO" id="GO:0005737">
    <property type="term" value="C:cytoplasm"/>
    <property type="evidence" value="ECO:0007669"/>
    <property type="project" value="UniProtKB-SubCell"/>
</dbReference>
<dbReference type="InterPro" id="IPR036416">
    <property type="entry name" value="Pept_tRNA_hydro_sf"/>
</dbReference>
<evidence type="ECO:0000256" key="8">
    <source>
        <dbReference type="HAMAP-Rule" id="MF_00083"/>
    </source>
</evidence>
<evidence type="ECO:0000313" key="11">
    <source>
        <dbReference type="EMBL" id="NDO71746.1"/>
    </source>
</evidence>
<feature type="binding site" evidence="8">
    <location>
        <position position="66"/>
    </location>
    <ligand>
        <name>tRNA</name>
        <dbReference type="ChEBI" id="CHEBI:17843"/>
    </ligand>
</feature>